<dbReference type="PANTHER" id="PTHR24198">
    <property type="entry name" value="ANKYRIN REPEAT AND PROTEIN KINASE DOMAIN-CONTAINING PROTEIN"/>
    <property type="match status" value="1"/>
</dbReference>
<comment type="caution">
    <text evidence="4">The sequence shown here is derived from an EMBL/GenBank/DDBJ whole genome shotgun (WGS) entry which is preliminary data.</text>
</comment>
<evidence type="ECO:0000256" key="3">
    <source>
        <dbReference type="PROSITE-ProRule" id="PRU00023"/>
    </source>
</evidence>
<dbReference type="SUPFAM" id="SSF48403">
    <property type="entry name" value="Ankyrin repeat"/>
    <property type="match status" value="1"/>
</dbReference>
<evidence type="ECO:0000256" key="1">
    <source>
        <dbReference type="ARBA" id="ARBA00022737"/>
    </source>
</evidence>
<accession>A0A8H6ISB7</accession>
<sequence>MTSSSPVPGLPFELVLAIIDAITDVPTLSAISQTCRDLRDAALTPLYRKGLARDDTEVQSSANIFTDFDVNEPPRDYTLRPYARPIVLWAAAADPVYGLPVLERVLALRPLHLWATFHLPADTCGSHWPWATGSVRPLTPGRTTALHAAAAAGSFLAVYWLLEDHRARSTLGLEVTATYACVCPSRHLRVVRQRHGVVDAEDSPDATPLHLALAHGHLEVAKLLILCGANWAEFTEGCQGVTGLMMIVANGHLPLLEWLVGNGMLRRRHVEHEDNAGLTARDYLAVCGDEATAAVMAKRLSERRLDVPFERDPSWEGICGAEDGQSSGGCTSTTAYSTELSGSVGW</sequence>
<evidence type="ECO:0000313" key="4">
    <source>
        <dbReference type="EMBL" id="KAF6793766.1"/>
    </source>
</evidence>
<dbReference type="SMART" id="SM00248">
    <property type="entry name" value="ANK"/>
    <property type="match status" value="3"/>
</dbReference>
<dbReference type="PANTHER" id="PTHR24198:SF194">
    <property type="entry name" value="INVERSIN-A"/>
    <property type="match status" value="1"/>
</dbReference>
<protein>
    <submittedName>
        <fullName evidence="4">Ankyrin unc44</fullName>
    </submittedName>
</protein>
<dbReference type="PROSITE" id="PS50297">
    <property type="entry name" value="ANK_REP_REGION"/>
    <property type="match status" value="1"/>
</dbReference>
<dbReference type="AlphaFoldDB" id="A0A8H6ISB7"/>
<dbReference type="Pfam" id="PF12796">
    <property type="entry name" value="Ank_2"/>
    <property type="match status" value="1"/>
</dbReference>
<gene>
    <name evidence="4" type="ORF">CSOJ01_13840</name>
</gene>
<feature type="repeat" description="ANK" evidence="3">
    <location>
        <begin position="204"/>
        <end position="230"/>
    </location>
</feature>
<dbReference type="Gene3D" id="1.25.40.20">
    <property type="entry name" value="Ankyrin repeat-containing domain"/>
    <property type="match status" value="1"/>
</dbReference>
<dbReference type="InterPro" id="IPR002110">
    <property type="entry name" value="Ankyrin_rpt"/>
</dbReference>
<dbReference type="Proteomes" id="UP000652219">
    <property type="component" value="Unassembled WGS sequence"/>
</dbReference>
<keyword evidence="1" id="KW-0677">Repeat</keyword>
<name>A0A8H6ISB7_9PEZI</name>
<reference evidence="4 5" key="1">
    <citation type="journal article" date="2020" name="Phytopathology">
        <title>Genome Sequence Resources of Colletotrichum truncatum, C. plurivorum, C. musicola, and C. sojae: Four Species Pathogenic to Soybean (Glycine max).</title>
        <authorList>
            <person name="Rogerio F."/>
            <person name="Boufleur T.R."/>
            <person name="Ciampi-Guillardi M."/>
            <person name="Sukno S.A."/>
            <person name="Thon M.R."/>
            <person name="Massola Junior N.S."/>
            <person name="Baroncelli R."/>
        </authorList>
    </citation>
    <scope>NUCLEOTIDE SEQUENCE [LARGE SCALE GENOMIC DNA]</scope>
    <source>
        <strain evidence="4 5">LFN0009</strain>
    </source>
</reference>
<evidence type="ECO:0000256" key="2">
    <source>
        <dbReference type="ARBA" id="ARBA00023043"/>
    </source>
</evidence>
<proteinExistence type="predicted"/>
<dbReference type="InterPro" id="IPR036770">
    <property type="entry name" value="Ankyrin_rpt-contain_sf"/>
</dbReference>
<dbReference type="EMBL" id="WIGN01000424">
    <property type="protein sequence ID" value="KAF6793766.1"/>
    <property type="molecule type" value="Genomic_DNA"/>
</dbReference>
<evidence type="ECO:0000313" key="5">
    <source>
        <dbReference type="Proteomes" id="UP000652219"/>
    </source>
</evidence>
<organism evidence="4 5">
    <name type="scientific">Colletotrichum sojae</name>
    <dbReference type="NCBI Taxonomy" id="2175907"/>
    <lineage>
        <taxon>Eukaryota</taxon>
        <taxon>Fungi</taxon>
        <taxon>Dikarya</taxon>
        <taxon>Ascomycota</taxon>
        <taxon>Pezizomycotina</taxon>
        <taxon>Sordariomycetes</taxon>
        <taxon>Hypocreomycetidae</taxon>
        <taxon>Glomerellales</taxon>
        <taxon>Glomerellaceae</taxon>
        <taxon>Colletotrichum</taxon>
        <taxon>Colletotrichum orchidearum species complex</taxon>
    </lineage>
</organism>
<keyword evidence="2 3" id="KW-0040">ANK repeat</keyword>
<keyword evidence="5" id="KW-1185">Reference proteome</keyword>
<dbReference type="PROSITE" id="PS50088">
    <property type="entry name" value="ANK_REPEAT"/>
    <property type="match status" value="1"/>
</dbReference>